<reference evidence="2 3" key="1">
    <citation type="submission" date="2019-04" db="EMBL/GenBank/DDBJ databases">
        <title>Streptomyces sp. nov. Bv016 isolated from bark of Buahinia variegata.</title>
        <authorList>
            <person name="Kanchanasin P."/>
            <person name="Tanasupawat S."/>
            <person name="Yuki M."/>
            <person name="Kudo T."/>
        </authorList>
    </citation>
    <scope>NUCLEOTIDE SEQUENCE [LARGE SCALE GENOMIC DNA]</scope>
    <source>
        <strain evidence="2 3">JCM 4765</strain>
    </source>
</reference>
<keyword evidence="3" id="KW-1185">Reference proteome</keyword>
<protein>
    <submittedName>
        <fullName evidence="2">Uncharacterized protein</fullName>
    </submittedName>
</protein>
<comment type="caution">
    <text evidence="2">The sequence shown here is derived from an EMBL/GenBank/DDBJ whole genome shotgun (WGS) entry which is preliminary data.</text>
</comment>
<dbReference type="EMBL" id="SRRU01000008">
    <property type="protein sequence ID" value="TGN80100.1"/>
    <property type="molecule type" value="Genomic_DNA"/>
</dbReference>
<evidence type="ECO:0000313" key="2">
    <source>
        <dbReference type="EMBL" id="TGN80100.1"/>
    </source>
</evidence>
<dbReference type="AlphaFoldDB" id="A0A4Z1DDF2"/>
<dbReference type="Proteomes" id="UP000298513">
    <property type="component" value="Unassembled WGS sequence"/>
</dbReference>
<accession>A0A4Z1DDF2</accession>
<name>A0A4Z1DDF2_STRGP</name>
<feature type="region of interest" description="Disordered" evidence="1">
    <location>
        <begin position="41"/>
        <end position="63"/>
    </location>
</feature>
<gene>
    <name evidence="2" type="ORF">E5082_22085</name>
</gene>
<sequence length="63" mass="6869">MSAALQPRAQLNFVEYDRVAATGVSLESPLADSENYVSTLTPPRAMSLDSPPDIPTHAVRRQE</sequence>
<proteinExistence type="predicted"/>
<organism evidence="2 3">
    <name type="scientific">Streptomyces griseoluteus</name>
    <dbReference type="NCBI Taxonomy" id="29306"/>
    <lineage>
        <taxon>Bacteria</taxon>
        <taxon>Bacillati</taxon>
        <taxon>Actinomycetota</taxon>
        <taxon>Actinomycetes</taxon>
        <taxon>Kitasatosporales</taxon>
        <taxon>Streptomycetaceae</taxon>
        <taxon>Streptomyces</taxon>
    </lineage>
</organism>
<evidence type="ECO:0000256" key="1">
    <source>
        <dbReference type="SAM" id="MobiDB-lite"/>
    </source>
</evidence>
<evidence type="ECO:0000313" key="3">
    <source>
        <dbReference type="Proteomes" id="UP000298513"/>
    </source>
</evidence>